<dbReference type="PANTHER" id="PTHR42104:SF1">
    <property type="entry name" value="EXTRACELLULAR GUANYL-SPECIFIC RIBONUCLEASE RNTA (AFU_ORTHOLOGUE AFUA_4G03230)"/>
    <property type="match status" value="1"/>
</dbReference>
<keyword evidence="12" id="KW-1185">Reference proteome</keyword>
<gene>
    <name evidence="10" type="ORF">MAPG_01543</name>
</gene>
<keyword evidence="3" id="KW-0540">Nuclease</keyword>
<accession>A0A0C4DNZ4</accession>
<dbReference type="EMBL" id="GL876966">
    <property type="protein sequence ID" value="KLU82471.1"/>
    <property type="molecule type" value="Genomic_DNA"/>
</dbReference>
<dbReference type="eggNOG" id="ENOG502SA4T">
    <property type="taxonomic scope" value="Eukaryota"/>
</dbReference>
<evidence type="ECO:0000256" key="9">
    <source>
        <dbReference type="SAM" id="SignalP"/>
    </source>
</evidence>
<dbReference type="Pfam" id="PF00545">
    <property type="entry name" value="Ribonuclease"/>
    <property type="match status" value="1"/>
</dbReference>
<evidence type="ECO:0000256" key="7">
    <source>
        <dbReference type="ARBA" id="ARBA00023239"/>
    </source>
</evidence>
<evidence type="ECO:0000313" key="12">
    <source>
        <dbReference type="Proteomes" id="UP000011715"/>
    </source>
</evidence>
<dbReference type="OrthoDB" id="5425539at2759"/>
<evidence type="ECO:0000256" key="6">
    <source>
        <dbReference type="ARBA" id="ARBA00023157"/>
    </source>
</evidence>
<keyword evidence="9" id="KW-0732">Signal</keyword>
<evidence type="ECO:0000256" key="4">
    <source>
        <dbReference type="ARBA" id="ARBA00022759"/>
    </source>
</evidence>
<dbReference type="InterPro" id="IPR000026">
    <property type="entry name" value="N1-like"/>
</dbReference>
<dbReference type="Proteomes" id="UP000011715">
    <property type="component" value="Unassembled WGS sequence"/>
</dbReference>
<dbReference type="EMBL" id="ADBL01000371">
    <property type="status" value="NOT_ANNOTATED_CDS"/>
    <property type="molecule type" value="Genomic_DNA"/>
</dbReference>
<feature type="chain" id="PRO_5009385258" description="ribonuclease T1" evidence="9">
    <location>
        <begin position="20"/>
        <end position="125"/>
    </location>
</feature>
<reference evidence="11" key="5">
    <citation type="submission" date="2015-06" db="UniProtKB">
        <authorList>
            <consortium name="EnsemblFungi"/>
        </authorList>
    </citation>
    <scope>IDENTIFICATION</scope>
    <source>
        <strain evidence="11">ATCC 64411</strain>
    </source>
</reference>
<feature type="signal peptide" evidence="9">
    <location>
        <begin position="1"/>
        <end position="19"/>
    </location>
</feature>
<dbReference type="GO" id="GO:0003723">
    <property type="term" value="F:RNA binding"/>
    <property type="evidence" value="ECO:0007669"/>
    <property type="project" value="InterPro"/>
</dbReference>
<dbReference type="GO" id="GO:0046589">
    <property type="term" value="F:ribonuclease T1 activity"/>
    <property type="evidence" value="ECO:0007669"/>
    <property type="project" value="UniProtKB-EC"/>
</dbReference>
<proteinExistence type="inferred from homology"/>
<dbReference type="EnsemblFungi" id="MAPG_01543T0">
    <property type="protein sequence ID" value="MAPG_01543T0"/>
    <property type="gene ID" value="MAPG_01543"/>
</dbReference>
<dbReference type="EC" id="4.6.1.24" evidence="2"/>
<dbReference type="GO" id="GO:0016787">
    <property type="term" value="F:hydrolase activity"/>
    <property type="evidence" value="ECO:0007669"/>
    <property type="project" value="UniProtKB-KW"/>
</dbReference>
<dbReference type="PANTHER" id="PTHR42104">
    <property type="entry name" value="EXTRACELLULAR GUANYL-SPECIFIC RIBONUCLEASE RNTA (AFU_ORTHOLOGUE AFUA_4G03230)"/>
    <property type="match status" value="1"/>
</dbReference>
<keyword evidence="6" id="KW-1015">Disulfide bond</keyword>
<evidence type="ECO:0000256" key="5">
    <source>
        <dbReference type="ARBA" id="ARBA00022801"/>
    </source>
</evidence>
<comment type="similarity">
    <text evidence="1">Belongs to the ribonuclease N1/T1 family.</text>
</comment>
<name>A0A0C4DNZ4_MAGP6</name>
<keyword evidence="5" id="KW-0378">Hydrolase</keyword>
<dbReference type="AlphaFoldDB" id="A0A0C4DNZ4"/>
<organism evidence="11 12">
    <name type="scientific">Magnaporthiopsis poae (strain ATCC 64411 / 73-15)</name>
    <name type="common">Kentucky bluegrass fungus</name>
    <name type="synonym">Magnaporthe poae</name>
    <dbReference type="NCBI Taxonomy" id="644358"/>
    <lineage>
        <taxon>Eukaryota</taxon>
        <taxon>Fungi</taxon>
        <taxon>Dikarya</taxon>
        <taxon>Ascomycota</taxon>
        <taxon>Pezizomycotina</taxon>
        <taxon>Sordariomycetes</taxon>
        <taxon>Sordariomycetidae</taxon>
        <taxon>Magnaporthales</taxon>
        <taxon>Magnaporthaceae</taxon>
        <taxon>Magnaporthiopsis</taxon>
    </lineage>
</organism>
<evidence type="ECO:0000256" key="1">
    <source>
        <dbReference type="ARBA" id="ARBA00009006"/>
    </source>
</evidence>
<reference evidence="11" key="4">
    <citation type="journal article" date="2015" name="G3 (Bethesda)">
        <title>Genome sequences of three phytopathogenic species of the Magnaporthaceae family of fungi.</title>
        <authorList>
            <person name="Okagaki L.H."/>
            <person name="Nunes C.C."/>
            <person name="Sailsbery J."/>
            <person name="Clay B."/>
            <person name="Brown D."/>
            <person name="John T."/>
            <person name="Oh Y."/>
            <person name="Young N."/>
            <person name="Fitzgerald M."/>
            <person name="Haas B.J."/>
            <person name="Zeng Q."/>
            <person name="Young S."/>
            <person name="Adiconis X."/>
            <person name="Fan L."/>
            <person name="Levin J.Z."/>
            <person name="Mitchell T.K."/>
            <person name="Okubara P.A."/>
            <person name="Farman M.L."/>
            <person name="Kohn L.M."/>
            <person name="Birren B."/>
            <person name="Ma L.-J."/>
            <person name="Dean R.A."/>
        </authorList>
    </citation>
    <scope>NUCLEOTIDE SEQUENCE</scope>
    <source>
        <strain evidence="11">ATCC 64411 / 73-15</strain>
    </source>
</reference>
<dbReference type="InterPro" id="IPR016191">
    <property type="entry name" value="Ribonuclease/ribotoxin"/>
</dbReference>
<reference evidence="10" key="3">
    <citation type="submission" date="2011-03" db="EMBL/GenBank/DDBJ databases">
        <title>Annotation of Magnaporthe poae ATCC 64411.</title>
        <authorList>
            <person name="Ma L.-J."/>
            <person name="Dead R."/>
            <person name="Young S.K."/>
            <person name="Zeng Q."/>
            <person name="Gargeya S."/>
            <person name="Fitzgerald M."/>
            <person name="Haas B."/>
            <person name="Abouelleil A."/>
            <person name="Alvarado L."/>
            <person name="Arachchi H.M."/>
            <person name="Berlin A."/>
            <person name="Brown A."/>
            <person name="Chapman S.B."/>
            <person name="Chen Z."/>
            <person name="Dunbar C."/>
            <person name="Freedman E."/>
            <person name="Gearin G."/>
            <person name="Gellesch M."/>
            <person name="Goldberg J."/>
            <person name="Griggs A."/>
            <person name="Gujja S."/>
            <person name="Heiman D."/>
            <person name="Howarth C."/>
            <person name="Larson L."/>
            <person name="Lui A."/>
            <person name="MacDonald P.J.P."/>
            <person name="Mehta T."/>
            <person name="Montmayeur A."/>
            <person name="Murphy C."/>
            <person name="Neiman D."/>
            <person name="Pearson M."/>
            <person name="Priest M."/>
            <person name="Roberts A."/>
            <person name="Saif S."/>
            <person name="Shea T."/>
            <person name="Shenoy N."/>
            <person name="Sisk P."/>
            <person name="Stolte C."/>
            <person name="Sykes S."/>
            <person name="Yandava C."/>
            <person name="Wortman J."/>
            <person name="Nusbaum C."/>
            <person name="Birren B."/>
        </authorList>
    </citation>
    <scope>NUCLEOTIDE SEQUENCE</scope>
    <source>
        <strain evidence="10">ATCC 64411</strain>
    </source>
</reference>
<evidence type="ECO:0000256" key="3">
    <source>
        <dbReference type="ARBA" id="ARBA00022722"/>
    </source>
</evidence>
<keyword evidence="4" id="KW-0255">Endonuclease</keyword>
<reference evidence="12" key="2">
    <citation type="submission" date="2010-05" db="EMBL/GenBank/DDBJ databases">
        <title>The genome sequence of Magnaporthe poae strain ATCC 64411.</title>
        <authorList>
            <person name="Ma L.-J."/>
            <person name="Dead R."/>
            <person name="Young S."/>
            <person name="Zeng Q."/>
            <person name="Koehrsen M."/>
            <person name="Alvarado L."/>
            <person name="Berlin A."/>
            <person name="Chapman S.B."/>
            <person name="Chen Z."/>
            <person name="Freedman E."/>
            <person name="Gellesch M."/>
            <person name="Goldberg J."/>
            <person name="Griggs A."/>
            <person name="Gujja S."/>
            <person name="Heilman E.R."/>
            <person name="Heiman D."/>
            <person name="Hepburn T."/>
            <person name="Howarth C."/>
            <person name="Jen D."/>
            <person name="Larson L."/>
            <person name="Mehta T."/>
            <person name="Neiman D."/>
            <person name="Pearson M."/>
            <person name="Roberts A."/>
            <person name="Saif S."/>
            <person name="Shea T."/>
            <person name="Shenoy N."/>
            <person name="Sisk P."/>
            <person name="Stolte C."/>
            <person name="Sykes S."/>
            <person name="Walk T."/>
            <person name="White J."/>
            <person name="Yandava C."/>
            <person name="Haas B."/>
            <person name="Nusbaum C."/>
            <person name="Birren B."/>
        </authorList>
    </citation>
    <scope>NUCLEOTIDE SEQUENCE [LARGE SCALE GENOMIC DNA]</scope>
    <source>
        <strain evidence="12">ATCC 64411 / 73-15</strain>
    </source>
</reference>
<evidence type="ECO:0000313" key="11">
    <source>
        <dbReference type="EnsemblFungi" id="MAPG_01543T0"/>
    </source>
</evidence>
<sequence>MIRLRSALVLVLCAVSSSAAPSAARPDSQLLAKRQDGPAPVVCGSTYYSTAQLKAATTEGCRLHAHGKAVGTGEYPHVFNNGEKLGFTASGTYHEFPILSSGAPLEPTGLSLSHKRNAPTPTPAP</sequence>
<dbReference type="Gene3D" id="3.10.450.30">
    <property type="entry name" value="Microbial ribonucleases"/>
    <property type="match status" value="1"/>
</dbReference>
<protein>
    <recommendedName>
        <fullName evidence="2">ribonuclease T1</fullName>
        <ecNumber evidence="2">4.6.1.24</ecNumber>
    </recommendedName>
</protein>
<keyword evidence="7" id="KW-0456">Lyase</keyword>
<evidence type="ECO:0000256" key="2">
    <source>
        <dbReference type="ARBA" id="ARBA00012549"/>
    </source>
</evidence>
<comment type="catalytic activity">
    <reaction evidence="8">
        <text>[RNA] containing guanosine + H2O = an [RNA fragment]-3'-guanosine-3'-phosphate + a 5'-hydroxy-ribonucleotide-3'-[RNA fragment].</text>
        <dbReference type="EC" id="4.6.1.24"/>
    </reaction>
</comment>
<dbReference type="SUPFAM" id="SSF53933">
    <property type="entry name" value="Microbial ribonucleases"/>
    <property type="match status" value="1"/>
</dbReference>
<evidence type="ECO:0000313" key="10">
    <source>
        <dbReference type="EMBL" id="KLU82471.1"/>
    </source>
</evidence>
<evidence type="ECO:0000256" key="8">
    <source>
        <dbReference type="ARBA" id="ARBA00034015"/>
    </source>
</evidence>
<dbReference type="VEuPathDB" id="FungiDB:MAPG_01543"/>
<reference evidence="10" key="1">
    <citation type="submission" date="2010-05" db="EMBL/GenBank/DDBJ databases">
        <title>The Genome Sequence of Magnaporthe poae strain ATCC 64411.</title>
        <authorList>
            <consortium name="The Broad Institute Genome Sequencing Platform"/>
            <consortium name="Broad Institute Genome Sequencing Center for Infectious Disease"/>
            <person name="Ma L.-J."/>
            <person name="Dead R."/>
            <person name="Young S."/>
            <person name="Zeng Q."/>
            <person name="Koehrsen M."/>
            <person name="Alvarado L."/>
            <person name="Berlin A."/>
            <person name="Chapman S.B."/>
            <person name="Chen Z."/>
            <person name="Freedman E."/>
            <person name="Gellesch M."/>
            <person name="Goldberg J."/>
            <person name="Griggs A."/>
            <person name="Gujja S."/>
            <person name="Heilman E.R."/>
            <person name="Heiman D."/>
            <person name="Hepburn T."/>
            <person name="Howarth C."/>
            <person name="Jen D."/>
            <person name="Larson L."/>
            <person name="Mehta T."/>
            <person name="Neiman D."/>
            <person name="Pearson M."/>
            <person name="Roberts A."/>
            <person name="Saif S."/>
            <person name="Shea T."/>
            <person name="Shenoy N."/>
            <person name="Sisk P."/>
            <person name="Stolte C."/>
            <person name="Sykes S."/>
            <person name="Walk T."/>
            <person name="White J."/>
            <person name="Yandava C."/>
            <person name="Haas B."/>
            <person name="Nusbaum C."/>
            <person name="Birren B."/>
        </authorList>
    </citation>
    <scope>NUCLEOTIDE SEQUENCE</scope>
    <source>
        <strain evidence="10">ATCC 64411</strain>
    </source>
</reference>
<dbReference type="OMA" id="YCALITH"/>